<gene>
    <name evidence="2" type="ORF">EZ315_07770</name>
</gene>
<comment type="caution">
    <text evidence="2">The sequence shown here is derived from an EMBL/GenBank/DDBJ whole genome shotgun (WGS) entry which is preliminary data.</text>
</comment>
<feature type="transmembrane region" description="Helical" evidence="1">
    <location>
        <begin position="105"/>
        <end position="125"/>
    </location>
</feature>
<organism evidence="2 3">
    <name type="scientific">Duncaniella freteri</name>
    <dbReference type="NCBI Taxonomy" id="2530391"/>
    <lineage>
        <taxon>Bacteria</taxon>
        <taxon>Pseudomonadati</taxon>
        <taxon>Bacteroidota</taxon>
        <taxon>Bacteroidia</taxon>
        <taxon>Bacteroidales</taxon>
        <taxon>Muribaculaceae</taxon>
        <taxon>Duncaniella</taxon>
    </lineage>
</organism>
<feature type="transmembrane region" description="Helical" evidence="1">
    <location>
        <begin position="53"/>
        <end position="75"/>
    </location>
</feature>
<sequence length="226" mass="25574">MWLTCSSIGRKLVMAVTGACLVLFVTFHCLMNGVALFWPMGYNAVCEFLGANWYALVASMGLAALFVIHILYALWLTLQNRRARGNDQYAIAGAAPGVEWSSKNMLVLGIVVVAFLVVHLIQFWAKMQLAEILEEEYMYNGVYVHPADGIAFINIAFSQVWTPIVYIIGFVALWFHMNHGFWSMFQTAGWDNDTWLPRLKSISFWWTSIVVGLFIIQAVVFTVRAM</sequence>
<protein>
    <submittedName>
        <fullName evidence="2">Succinate dehydrogenase cytochrome b subunit</fullName>
    </submittedName>
</protein>
<feature type="transmembrane region" description="Helical" evidence="1">
    <location>
        <begin position="164"/>
        <end position="182"/>
    </location>
</feature>
<feature type="transmembrane region" description="Helical" evidence="1">
    <location>
        <begin position="202"/>
        <end position="223"/>
    </location>
</feature>
<evidence type="ECO:0000256" key="1">
    <source>
        <dbReference type="SAM" id="Phobius"/>
    </source>
</evidence>
<dbReference type="CDD" id="cd03498">
    <property type="entry name" value="SQR_TypeB_2_TM"/>
    <property type="match status" value="1"/>
</dbReference>
<accession>A0A4Z0VBL1</accession>
<dbReference type="RefSeq" id="WP_135471569.1">
    <property type="nucleotide sequence ID" value="NZ_CASCNC010000001.1"/>
</dbReference>
<evidence type="ECO:0000313" key="2">
    <source>
        <dbReference type="EMBL" id="TGG40572.1"/>
    </source>
</evidence>
<keyword evidence="3" id="KW-1185">Reference proteome</keyword>
<proteinExistence type="predicted"/>
<dbReference type="NCBIfam" id="TIGR02046">
    <property type="entry name" value="sdhC_b558_fam"/>
    <property type="match status" value="1"/>
</dbReference>
<feature type="transmembrane region" description="Helical" evidence="1">
    <location>
        <begin position="12"/>
        <end position="38"/>
    </location>
</feature>
<keyword evidence="1" id="KW-1133">Transmembrane helix</keyword>
<dbReference type="InterPro" id="IPR011138">
    <property type="entry name" value="Cytochrome_b-558"/>
</dbReference>
<keyword evidence="1" id="KW-0812">Transmembrane</keyword>
<dbReference type="Gene3D" id="1.20.1300.10">
    <property type="entry name" value="Fumarate reductase/succinate dehydrogenase, transmembrane subunit"/>
    <property type="match status" value="1"/>
</dbReference>
<dbReference type="GeneID" id="82149686"/>
<evidence type="ECO:0000313" key="3">
    <source>
        <dbReference type="Proteomes" id="UP000297635"/>
    </source>
</evidence>
<dbReference type="InterPro" id="IPR034804">
    <property type="entry name" value="SQR/QFR_C/D"/>
</dbReference>
<reference evidence="2 3" key="1">
    <citation type="submission" date="2019-02" db="EMBL/GenBank/DDBJ databases">
        <title>Isolation and identification of novel species under the genus Muribaculum.</title>
        <authorList>
            <person name="Miyake S."/>
            <person name="Ding Y."/>
            <person name="Low A."/>
            <person name="Soh M."/>
            <person name="Seedorf H."/>
        </authorList>
    </citation>
    <scope>NUCLEOTIDE SEQUENCE [LARGE SCALE GENOMIC DNA]</scope>
    <source>
        <strain evidence="2 3">TLL-A3</strain>
    </source>
</reference>
<dbReference type="EMBL" id="SJSA01000001">
    <property type="protein sequence ID" value="TGG40572.1"/>
    <property type="molecule type" value="Genomic_DNA"/>
</dbReference>
<keyword evidence="1" id="KW-0472">Membrane</keyword>
<dbReference type="GO" id="GO:0016020">
    <property type="term" value="C:membrane"/>
    <property type="evidence" value="ECO:0007669"/>
    <property type="project" value="InterPro"/>
</dbReference>
<name>A0A4Z0VBL1_9BACT</name>
<feature type="transmembrane region" description="Helical" evidence="1">
    <location>
        <begin position="137"/>
        <end position="157"/>
    </location>
</feature>
<dbReference type="AlphaFoldDB" id="A0A4Z0VBL1"/>
<dbReference type="Proteomes" id="UP000297635">
    <property type="component" value="Unassembled WGS sequence"/>
</dbReference>
<dbReference type="SUPFAM" id="SSF81343">
    <property type="entry name" value="Fumarate reductase respiratory complex transmembrane subunits"/>
    <property type="match status" value="1"/>
</dbReference>